<evidence type="ECO:0000313" key="1">
    <source>
        <dbReference type="EMBL" id="KAK7492271.1"/>
    </source>
</evidence>
<protein>
    <submittedName>
        <fullName evidence="1">Uncharacterized protein</fullName>
    </submittedName>
</protein>
<keyword evidence="2" id="KW-1185">Reference proteome</keyword>
<reference evidence="1 2" key="1">
    <citation type="journal article" date="2023" name="Sci. Data">
        <title>Genome assembly of the Korean intertidal mud-creeper Batillaria attramentaria.</title>
        <authorList>
            <person name="Patra A.K."/>
            <person name="Ho P.T."/>
            <person name="Jun S."/>
            <person name="Lee S.J."/>
            <person name="Kim Y."/>
            <person name="Won Y.J."/>
        </authorList>
    </citation>
    <scope>NUCLEOTIDE SEQUENCE [LARGE SCALE GENOMIC DNA]</scope>
    <source>
        <strain evidence="1">Wonlab-2016</strain>
    </source>
</reference>
<accession>A0ABD0KYV2</accession>
<sequence length="142" mass="15359">MWTVSPCRCGSHEQRVEQVSSRRSAIIPSQTVGACGFTESAAITISACGVVCCWVSLVGACQCERVAETEIKYSSRDPQGAEASKKNHDDICIDHPPPSLPLPPNCFEITFALISPGRGSRNYLDDPHSGFVKTTEYIIDGI</sequence>
<comment type="caution">
    <text evidence="1">The sequence shown here is derived from an EMBL/GenBank/DDBJ whole genome shotgun (WGS) entry which is preliminary data.</text>
</comment>
<name>A0ABD0KYV2_9CAEN</name>
<gene>
    <name evidence="1" type="ORF">BaRGS_00016568</name>
</gene>
<dbReference type="EMBL" id="JACVVK020000105">
    <property type="protein sequence ID" value="KAK7492271.1"/>
    <property type="molecule type" value="Genomic_DNA"/>
</dbReference>
<dbReference type="Proteomes" id="UP001519460">
    <property type="component" value="Unassembled WGS sequence"/>
</dbReference>
<proteinExistence type="predicted"/>
<dbReference type="AlphaFoldDB" id="A0ABD0KYV2"/>
<evidence type="ECO:0000313" key="2">
    <source>
        <dbReference type="Proteomes" id="UP001519460"/>
    </source>
</evidence>
<organism evidence="1 2">
    <name type="scientific">Batillaria attramentaria</name>
    <dbReference type="NCBI Taxonomy" id="370345"/>
    <lineage>
        <taxon>Eukaryota</taxon>
        <taxon>Metazoa</taxon>
        <taxon>Spiralia</taxon>
        <taxon>Lophotrochozoa</taxon>
        <taxon>Mollusca</taxon>
        <taxon>Gastropoda</taxon>
        <taxon>Caenogastropoda</taxon>
        <taxon>Sorbeoconcha</taxon>
        <taxon>Cerithioidea</taxon>
        <taxon>Batillariidae</taxon>
        <taxon>Batillaria</taxon>
    </lineage>
</organism>